<dbReference type="EMBL" id="JAINDJ010000004">
    <property type="protein sequence ID" value="KAG9450080.1"/>
    <property type="molecule type" value="Genomic_DNA"/>
</dbReference>
<dbReference type="Proteomes" id="UP000825729">
    <property type="component" value="Unassembled WGS sequence"/>
</dbReference>
<protein>
    <submittedName>
        <fullName evidence="2">Uncharacterized protein</fullName>
    </submittedName>
</protein>
<evidence type="ECO:0000313" key="2">
    <source>
        <dbReference type="EMBL" id="KAG9450080.1"/>
    </source>
</evidence>
<organism evidence="2 3">
    <name type="scientific">Aristolochia fimbriata</name>
    <name type="common">White veined hardy Dutchman's pipe vine</name>
    <dbReference type="NCBI Taxonomy" id="158543"/>
    <lineage>
        <taxon>Eukaryota</taxon>
        <taxon>Viridiplantae</taxon>
        <taxon>Streptophyta</taxon>
        <taxon>Embryophyta</taxon>
        <taxon>Tracheophyta</taxon>
        <taxon>Spermatophyta</taxon>
        <taxon>Magnoliopsida</taxon>
        <taxon>Magnoliidae</taxon>
        <taxon>Piperales</taxon>
        <taxon>Aristolochiaceae</taxon>
        <taxon>Aristolochia</taxon>
    </lineage>
</organism>
<reference evidence="2 3" key="1">
    <citation type="submission" date="2021-07" db="EMBL/GenBank/DDBJ databases">
        <title>The Aristolochia fimbriata genome: insights into angiosperm evolution, floral development and chemical biosynthesis.</title>
        <authorList>
            <person name="Jiao Y."/>
        </authorList>
    </citation>
    <scope>NUCLEOTIDE SEQUENCE [LARGE SCALE GENOMIC DNA]</scope>
    <source>
        <strain evidence="2">IBCAS-2021</strain>
        <tissue evidence="2">Leaf</tissue>
    </source>
</reference>
<evidence type="ECO:0000313" key="3">
    <source>
        <dbReference type="Proteomes" id="UP000825729"/>
    </source>
</evidence>
<evidence type="ECO:0000256" key="1">
    <source>
        <dbReference type="SAM" id="MobiDB-lite"/>
    </source>
</evidence>
<sequence length="199" mass="22421">MANWEEVGGDIVKSSRRSLELRVAEPEDFGDCFRSLPSVIEFPRPATGPREEHSLPSSNGAHYLLMNRLFPRPDPLIPPPLWNWTNELATPRLLRDLMILCVPHVATVADCPLVPYFWSNLWCYAHRIYFTIYGNSAFQVFVKVSERGETAGRGSDRLCVFFRRIDGHRAVKTEGRGRGKVTSGGQDWQSSPAFSAAAE</sequence>
<proteinExistence type="predicted"/>
<accession>A0AAV7EMQ7</accession>
<keyword evidence="3" id="KW-1185">Reference proteome</keyword>
<dbReference type="AlphaFoldDB" id="A0AAV7EMQ7"/>
<name>A0AAV7EMQ7_ARIFI</name>
<feature type="region of interest" description="Disordered" evidence="1">
    <location>
        <begin position="173"/>
        <end position="199"/>
    </location>
</feature>
<feature type="compositionally biased region" description="Polar residues" evidence="1">
    <location>
        <begin position="183"/>
        <end position="193"/>
    </location>
</feature>
<gene>
    <name evidence="2" type="ORF">H6P81_010045</name>
</gene>
<comment type="caution">
    <text evidence="2">The sequence shown here is derived from an EMBL/GenBank/DDBJ whole genome shotgun (WGS) entry which is preliminary data.</text>
</comment>